<evidence type="ECO:0000256" key="1">
    <source>
        <dbReference type="ARBA" id="ARBA00023015"/>
    </source>
</evidence>
<evidence type="ECO:0000256" key="5">
    <source>
        <dbReference type="ARBA" id="ARBA00023242"/>
    </source>
</evidence>
<gene>
    <name evidence="7" type="primary">HDG1</name>
    <name evidence="7" type="ORF">CR513_02149</name>
</gene>
<evidence type="ECO:0000256" key="4">
    <source>
        <dbReference type="ARBA" id="ARBA00023163"/>
    </source>
</evidence>
<sequence>MSQPEWRAPTLKEKCVSNQECNTYDLDQAFVPSHSELNKEQMSKVANAAMEELIKLMTMNEPLWARSTCGAGYVLDREIHAKMFSRVDSLEGPHTREESSKHYKIVRIGARHLVEMLLDSEEWVNIFPTIVSKAETIKVLDIGSLDNRTGALQVVYEEMYDLSPLVPSRKLLLLRCCQQIGVGTWAIAHMSIDSFGERSPSFHARRLPSGCIIGQMLDETSMVTWVEHVEVNDGMLTSSERSVTRHNIAYGGERWLCALQRMCERFVHTSMDNMPLLSSQQVINSFNARKRAITLSDKMVQDFCGVMCKLRNRGFASSSVENNGEIKVDFRKNTIPGTPEGIIATAITTIRLPHNPQKIFCFLTEARKRSQWDVLSRGHPMDEIENFTIRGNRISIYKTIESNVMVFQDGYTDPLGSYVVYAPITVKNTRTIMNGEDSMVPILPSGFFITEDSDAVAEACNKQHADKKSGGSLLTMVYQLLMCSKSVPSRDQNGKTAIKVIVSSLEKIKAAL</sequence>
<evidence type="ECO:0000313" key="8">
    <source>
        <dbReference type="Proteomes" id="UP000257109"/>
    </source>
</evidence>
<protein>
    <submittedName>
        <fullName evidence="7">Homeobox-leucine zipper protein HDG1</fullName>
    </submittedName>
</protein>
<dbReference type="PROSITE" id="PS50848">
    <property type="entry name" value="START"/>
    <property type="match status" value="1"/>
</dbReference>
<name>A0A371IDA4_MUCPR</name>
<evidence type="ECO:0000313" key="7">
    <source>
        <dbReference type="EMBL" id="RDY12988.1"/>
    </source>
</evidence>
<accession>A0A371IDA4</accession>
<dbReference type="GO" id="GO:0008289">
    <property type="term" value="F:lipid binding"/>
    <property type="evidence" value="ECO:0007669"/>
    <property type="project" value="InterPro"/>
</dbReference>
<dbReference type="SUPFAM" id="SSF55961">
    <property type="entry name" value="Bet v1-like"/>
    <property type="match status" value="2"/>
</dbReference>
<dbReference type="GO" id="GO:0003677">
    <property type="term" value="F:DNA binding"/>
    <property type="evidence" value="ECO:0007669"/>
    <property type="project" value="UniProtKB-KW"/>
</dbReference>
<reference evidence="7" key="1">
    <citation type="submission" date="2018-05" db="EMBL/GenBank/DDBJ databases">
        <title>Draft genome of Mucuna pruriens seed.</title>
        <authorList>
            <person name="Nnadi N.E."/>
            <person name="Vos R."/>
            <person name="Hasami M.H."/>
            <person name="Devisetty U.K."/>
            <person name="Aguiy J.C."/>
        </authorList>
    </citation>
    <scope>NUCLEOTIDE SEQUENCE [LARGE SCALE GENOMIC DNA]</scope>
    <source>
        <strain evidence="7">JCA_2017</strain>
    </source>
</reference>
<organism evidence="7 8">
    <name type="scientific">Mucuna pruriens</name>
    <name type="common">Velvet bean</name>
    <name type="synonym">Dolichos pruriens</name>
    <dbReference type="NCBI Taxonomy" id="157652"/>
    <lineage>
        <taxon>Eukaryota</taxon>
        <taxon>Viridiplantae</taxon>
        <taxon>Streptophyta</taxon>
        <taxon>Embryophyta</taxon>
        <taxon>Tracheophyta</taxon>
        <taxon>Spermatophyta</taxon>
        <taxon>Magnoliopsida</taxon>
        <taxon>eudicotyledons</taxon>
        <taxon>Gunneridae</taxon>
        <taxon>Pentapetalae</taxon>
        <taxon>rosids</taxon>
        <taxon>fabids</taxon>
        <taxon>Fabales</taxon>
        <taxon>Fabaceae</taxon>
        <taxon>Papilionoideae</taxon>
        <taxon>50 kb inversion clade</taxon>
        <taxon>NPAAA clade</taxon>
        <taxon>indigoferoid/millettioid clade</taxon>
        <taxon>Phaseoleae</taxon>
        <taxon>Mucuna</taxon>
    </lineage>
</organism>
<dbReference type="PANTHER" id="PTHR45654">
    <property type="entry name" value="HOMEOBOX-LEUCINE ZIPPER PROTEIN MERISTEM L1"/>
    <property type="match status" value="1"/>
</dbReference>
<feature type="non-terminal residue" evidence="7">
    <location>
        <position position="1"/>
    </location>
</feature>
<keyword evidence="5" id="KW-0539">Nucleus</keyword>
<evidence type="ECO:0000256" key="2">
    <source>
        <dbReference type="ARBA" id="ARBA00023125"/>
    </source>
</evidence>
<proteinExistence type="predicted"/>
<dbReference type="CDD" id="cd08875">
    <property type="entry name" value="START_ArGLABRA2_like"/>
    <property type="match status" value="1"/>
</dbReference>
<keyword evidence="1" id="KW-0805">Transcription regulation</keyword>
<evidence type="ECO:0000256" key="3">
    <source>
        <dbReference type="ARBA" id="ARBA00023155"/>
    </source>
</evidence>
<keyword evidence="3 7" id="KW-0371">Homeobox</keyword>
<dbReference type="Gene3D" id="3.30.530.20">
    <property type="match status" value="1"/>
</dbReference>
<dbReference type="InterPro" id="IPR057993">
    <property type="entry name" value="HD-Zip_IV_C"/>
</dbReference>
<comment type="caution">
    <text evidence="7">The sequence shown here is derived from an EMBL/GenBank/DDBJ whole genome shotgun (WGS) entry which is preliminary data.</text>
</comment>
<dbReference type="InterPro" id="IPR002913">
    <property type="entry name" value="START_lipid-bd_dom"/>
</dbReference>
<dbReference type="PANTHER" id="PTHR45654:SF9">
    <property type="entry name" value="HOMEOBOX-LEUCINE ZIPPER PROTEIN HDG10-RELATED"/>
    <property type="match status" value="1"/>
</dbReference>
<dbReference type="AlphaFoldDB" id="A0A371IDA4"/>
<dbReference type="STRING" id="157652.A0A371IDA4"/>
<dbReference type="EMBL" id="QJKJ01000368">
    <property type="protein sequence ID" value="RDY12988.1"/>
    <property type="molecule type" value="Genomic_DNA"/>
</dbReference>
<dbReference type="OrthoDB" id="1428586at2759"/>
<keyword evidence="4" id="KW-0804">Transcription</keyword>
<dbReference type="InterPro" id="IPR042160">
    <property type="entry name" value="HD-Zip_IV"/>
</dbReference>
<keyword evidence="8" id="KW-1185">Reference proteome</keyword>
<evidence type="ECO:0000259" key="6">
    <source>
        <dbReference type="PROSITE" id="PS50848"/>
    </source>
</evidence>
<keyword evidence="2 7" id="KW-0238">DNA-binding</keyword>
<dbReference type="Pfam" id="PF01852">
    <property type="entry name" value="START"/>
    <property type="match status" value="1"/>
</dbReference>
<dbReference type="Proteomes" id="UP000257109">
    <property type="component" value="Unassembled WGS sequence"/>
</dbReference>
<dbReference type="InterPro" id="IPR023393">
    <property type="entry name" value="START-like_dom_sf"/>
</dbReference>
<feature type="domain" description="START" evidence="6">
    <location>
        <begin position="35"/>
        <end position="268"/>
    </location>
</feature>
<dbReference type="Pfam" id="PF25797">
    <property type="entry name" value="PDF2_C"/>
    <property type="match status" value="1"/>
</dbReference>
<dbReference type="SMART" id="SM00234">
    <property type="entry name" value="START"/>
    <property type="match status" value="1"/>
</dbReference>